<reference evidence="2" key="1">
    <citation type="journal article" date="2019" name="Int. J. Syst. Evol. Microbiol.">
        <title>The Global Catalogue of Microorganisms (GCM) 10K type strain sequencing project: providing services to taxonomists for standard genome sequencing and annotation.</title>
        <authorList>
            <consortium name="The Broad Institute Genomics Platform"/>
            <consortium name="The Broad Institute Genome Sequencing Center for Infectious Disease"/>
            <person name="Wu L."/>
            <person name="Ma J."/>
        </authorList>
    </citation>
    <scope>NUCLEOTIDE SEQUENCE [LARGE SCALE GENOMIC DNA]</scope>
    <source>
        <strain evidence="2">JCM 18952</strain>
    </source>
</reference>
<proteinExistence type="predicted"/>
<name>A0ABP9TTK7_9MICC</name>
<evidence type="ECO:0000313" key="1">
    <source>
        <dbReference type="EMBL" id="GAA5228459.1"/>
    </source>
</evidence>
<keyword evidence="2" id="KW-1185">Reference proteome</keyword>
<dbReference type="Pfam" id="PF03682">
    <property type="entry name" value="UPF0158"/>
    <property type="match status" value="1"/>
</dbReference>
<protein>
    <submittedName>
        <fullName evidence="1">Uncharacterized protein</fullName>
    </submittedName>
</protein>
<sequence>MIGEVPRGWLDTSPNPWQGRMMLKLEDLDLDMIASVMQDDGSMGAEYYLDLDTGDVVLPGFSDDLEIQDIQEGNYVWIDRIESYESYRHMEDFTHALPEGQARMKLEQALIRSKPFRHFKETLNSFPDQRKAWFDFKDEAMREVIVRWLVSVEAIEDPDPDSESENLQE</sequence>
<evidence type="ECO:0000313" key="2">
    <source>
        <dbReference type="Proteomes" id="UP001501257"/>
    </source>
</evidence>
<comment type="caution">
    <text evidence="1">The sequence shown here is derived from an EMBL/GenBank/DDBJ whole genome shotgun (WGS) entry which is preliminary data.</text>
</comment>
<dbReference type="EMBL" id="BAABLK010000037">
    <property type="protein sequence ID" value="GAA5228459.1"/>
    <property type="molecule type" value="Genomic_DNA"/>
</dbReference>
<organism evidence="1 2">
    <name type="scientific">Paeniglutamicibacter antarcticus</name>
    <dbReference type="NCBI Taxonomy" id="494023"/>
    <lineage>
        <taxon>Bacteria</taxon>
        <taxon>Bacillati</taxon>
        <taxon>Actinomycetota</taxon>
        <taxon>Actinomycetes</taxon>
        <taxon>Micrococcales</taxon>
        <taxon>Micrococcaceae</taxon>
        <taxon>Paeniglutamicibacter</taxon>
    </lineage>
</organism>
<accession>A0ABP9TTK7</accession>
<gene>
    <name evidence="1" type="ORF">GCM10025778_29930</name>
</gene>
<dbReference type="Proteomes" id="UP001501257">
    <property type="component" value="Unassembled WGS sequence"/>
</dbReference>
<dbReference type="InterPro" id="IPR005361">
    <property type="entry name" value="UPF0158"/>
</dbReference>